<evidence type="ECO:0000313" key="3">
    <source>
        <dbReference type="Proteomes" id="UP000256431"/>
    </source>
</evidence>
<dbReference type="RefSeq" id="WP_104272261.1">
    <property type="nucleotide sequence ID" value="NZ_PSSW01000016.1"/>
</dbReference>
<gene>
    <name evidence="2" type="ORF">DXI23_19740</name>
</gene>
<proteinExistence type="predicted"/>
<evidence type="ECO:0000256" key="1">
    <source>
        <dbReference type="SAM" id="MobiDB-lite"/>
    </source>
</evidence>
<feature type="region of interest" description="Disordered" evidence="1">
    <location>
        <begin position="35"/>
        <end position="62"/>
    </location>
</feature>
<keyword evidence="3" id="KW-1185">Reference proteome</keyword>
<name>A0A3D8GYC4_9GAMM</name>
<evidence type="ECO:0000313" key="2">
    <source>
        <dbReference type="EMBL" id="RDU39189.1"/>
    </source>
</evidence>
<organism evidence="2 3">
    <name type="scientific">Marinobacter flavimaris</name>
    <dbReference type="NCBI Taxonomy" id="262076"/>
    <lineage>
        <taxon>Bacteria</taxon>
        <taxon>Pseudomonadati</taxon>
        <taxon>Pseudomonadota</taxon>
        <taxon>Gammaproteobacteria</taxon>
        <taxon>Pseudomonadales</taxon>
        <taxon>Marinobacteraceae</taxon>
        <taxon>Marinobacter</taxon>
    </lineage>
</organism>
<protein>
    <recommendedName>
        <fullName evidence="4">Porin</fullName>
    </recommendedName>
</protein>
<comment type="caution">
    <text evidence="2">The sequence shown here is derived from an EMBL/GenBank/DDBJ whole genome shotgun (WGS) entry which is preliminary data.</text>
</comment>
<evidence type="ECO:0008006" key="4">
    <source>
        <dbReference type="Google" id="ProtNLM"/>
    </source>
</evidence>
<sequence length="469" mass="51881">MNTRSLLWGMLLTGIVLGAAPGALWAAAPELPEGLGAPASDTAEPALPAGLGGETGAEQTTDRSAAAALPFRLRGFWEARGGTRLGDDPHQRDLSIAETRLQLEAEKYFKGVTLRLTGDFLYDDLDDDRSVDLESGEGAFDLREASLVFSPSADTDVKLGRQILTWGTGDLVFINDLFPKDWVSFFIGRDVEYLKAPSDALKVSAFSSWANLDLVYTPRFDADRFIDGRRLSFFNTGQGRLTGRNAVVLAGRPADAFEDDEWAARLYRNLGAYEVALYGYDGFWKSPAGADPASGRARFPPLSVLGASLRGPVGAGIGNVELGYYDSRADRDGDDPTVRNSELRLLLGYEQEIARNLTLGLQYYLERMGEFEAYRRALPPGAPVRDENRHVLTQRLTWLTHSQNLEWSLFLFYSPSDRDAYLRPRVGYQVDDHLSVEAGGNLFFGAQEETFFGQFEDNNNLYLGVRYGF</sequence>
<accession>A0A3D8GYC4</accession>
<dbReference type="EMBL" id="QRDH01000015">
    <property type="protein sequence ID" value="RDU39189.1"/>
    <property type="molecule type" value="Genomic_DNA"/>
</dbReference>
<dbReference type="Proteomes" id="UP000256431">
    <property type="component" value="Unassembled WGS sequence"/>
</dbReference>
<reference evidence="2 3" key="1">
    <citation type="submission" date="2018-08" db="EMBL/GenBank/DDBJ databases">
        <title>Genome sequence of Marinobacter flavimaris KCTC 12185.</title>
        <authorList>
            <person name="Chun J."/>
            <person name="Kim B.-Y."/>
            <person name="Choi S.-B."/>
            <person name="Kwak M.-J."/>
        </authorList>
    </citation>
    <scope>NUCLEOTIDE SEQUENCE [LARGE SCALE GENOMIC DNA]</scope>
    <source>
        <strain evidence="2 3">KCTC 12185</strain>
    </source>
</reference>
<dbReference type="AlphaFoldDB" id="A0A3D8GYC4"/>